<evidence type="ECO:0000313" key="9">
    <source>
        <dbReference type="RefSeq" id="XP_013390800.1"/>
    </source>
</evidence>
<comment type="similarity">
    <text evidence="2">Belongs to the fuzzy family.</text>
</comment>
<dbReference type="GO" id="GO:0005856">
    <property type="term" value="C:cytoskeleton"/>
    <property type="evidence" value="ECO:0007669"/>
    <property type="project" value="UniProtKB-SubCell"/>
</dbReference>
<dbReference type="RefSeq" id="XP_013398686.1">
    <property type="nucleotide sequence ID" value="XM_013543232.2"/>
</dbReference>
<evidence type="ECO:0000259" key="7">
    <source>
        <dbReference type="Pfam" id="PF19038"/>
    </source>
</evidence>
<accession>A0A1S3HXP4</accession>
<dbReference type="GeneID" id="106165132"/>
<comment type="subcellular location">
    <subcellularLocation>
        <location evidence="1">Cytoplasm</location>
        <location evidence="1">Cytoskeleton</location>
    </subcellularLocation>
</comment>
<protein>
    <submittedName>
        <fullName evidence="9 10">Protein fuzzy homolog</fullName>
    </submittedName>
</protein>
<feature type="domain" description="FUZ/MON1/HPS1 first Longin" evidence="5">
    <location>
        <begin position="4"/>
        <end position="127"/>
    </location>
</feature>
<dbReference type="AlphaFoldDB" id="A0A1S3HXP4"/>
<dbReference type="KEGG" id="lak:106159142"/>
<dbReference type="InterPro" id="IPR026069">
    <property type="entry name" value="Fuzzy"/>
</dbReference>
<dbReference type="RefSeq" id="XP_013390800.1">
    <property type="nucleotide sequence ID" value="XM_013535346.1"/>
</dbReference>
<dbReference type="Pfam" id="PF19038">
    <property type="entry name" value="Fuz_longin_3"/>
    <property type="match status" value="1"/>
</dbReference>
<reference evidence="9 10" key="1">
    <citation type="submission" date="2025-04" db="UniProtKB">
        <authorList>
            <consortium name="RefSeq"/>
        </authorList>
    </citation>
    <scope>IDENTIFICATION</scope>
    <source>
        <tissue evidence="9 10">Gonads</tissue>
    </source>
</reference>
<sequence length="416" mass="46836">MAAYLLCLSAGGGVPLFTRTKGDLKPLPFPVIGSLNGVHMFASTHDVSLLSTTTVDAKVVWKVFHDSITLILVSRDDNASDSHLQQLIEKVFLSMVLVYGLDDLTNIKNIERFKKEIKVCFKLVDSLLDQADLDTFSDLTDSVDVVLGPENSILQEYLDAFVEAAASPYGCLLVWGKVAVATRKWWSLSSVELVLLSLLVNSLPKCSARDIPIFLPHGSPKVPHRLLTFQLVQGVEVCVVCGPTPSLAELQREVDRFWRTAFEYLKSSTRIHPRNFPTSILTDQSILGFILINRESHRCLCTVEPMEEDSSRQGKTMSIYRRREILRAFYKSVVRTIFTPPQSDMDSTETADTLHTRLKHKALETYIVSETHKCFAMNTNPYELYVLYSIHIPTYALRSTTTKLLSSLIKEKTMQV</sequence>
<feature type="domain" description="FUZ/MON1/HPS1 second Longin" evidence="6">
    <location>
        <begin position="167"/>
        <end position="259"/>
    </location>
</feature>
<evidence type="ECO:0000256" key="4">
    <source>
        <dbReference type="ARBA" id="ARBA00023212"/>
    </source>
</evidence>
<evidence type="ECO:0000313" key="8">
    <source>
        <dbReference type="Proteomes" id="UP000085678"/>
    </source>
</evidence>
<keyword evidence="3" id="KW-0963">Cytoplasm</keyword>
<dbReference type="Pfam" id="PF19036">
    <property type="entry name" value="Fuz_longin_1"/>
    <property type="match status" value="1"/>
</dbReference>
<evidence type="ECO:0000259" key="6">
    <source>
        <dbReference type="Pfam" id="PF19037"/>
    </source>
</evidence>
<evidence type="ECO:0000313" key="10">
    <source>
        <dbReference type="RefSeq" id="XP_013398686.1"/>
    </source>
</evidence>
<dbReference type="InterPro" id="IPR043972">
    <property type="entry name" value="FUZ/MON1/HPS1_longin_1"/>
</dbReference>
<dbReference type="GO" id="GO:1905515">
    <property type="term" value="P:non-motile cilium assembly"/>
    <property type="evidence" value="ECO:0007669"/>
    <property type="project" value="TreeGrafter"/>
</dbReference>
<evidence type="ECO:0000259" key="5">
    <source>
        <dbReference type="Pfam" id="PF19036"/>
    </source>
</evidence>
<evidence type="ECO:0000256" key="1">
    <source>
        <dbReference type="ARBA" id="ARBA00004245"/>
    </source>
</evidence>
<dbReference type="OrthoDB" id="74835at2759"/>
<dbReference type="GeneID" id="106159142"/>
<dbReference type="InterPro" id="IPR043970">
    <property type="entry name" value="FUZ/MON1/HPS1_longin_3"/>
</dbReference>
<dbReference type="Pfam" id="PF19037">
    <property type="entry name" value="Fuz_longin_2"/>
    <property type="match status" value="1"/>
</dbReference>
<keyword evidence="8" id="KW-1185">Reference proteome</keyword>
<dbReference type="GO" id="GO:0016192">
    <property type="term" value="P:vesicle-mediated transport"/>
    <property type="evidence" value="ECO:0007669"/>
    <property type="project" value="InterPro"/>
</dbReference>
<evidence type="ECO:0000256" key="2">
    <source>
        <dbReference type="ARBA" id="ARBA00008550"/>
    </source>
</evidence>
<proteinExistence type="inferred from homology"/>
<dbReference type="KEGG" id="lak:106165132"/>
<dbReference type="Proteomes" id="UP000085678">
    <property type="component" value="Unplaced"/>
</dbReference>
<organism evidence="8 9">
    <name type="scientific">Lingula anatina</name>
    <name type="common">Brachiopod</name>
    <name type="synonym">Lingula unguis</name>
    <dbReference type="NCBI Taxonomy" id="7574"/>
    <lineage>
        <taxon>Eukaryota</taxon>
        <taxon>Metazoa</taxon>
        <taxon>Spiralia</taxon>
        <taxon>Lophotrochozoa</taxon>
        <taxon>Brachiopoda</taxon>
        <taxon>Linguliformea</taxon>
        <taxon>Lingulata</taxon>
        <taxon>Lingulida</taxon>
        <taxon>Linguloidea</taxon>
        <taxon>Lingulidae</taxon>
        <taxon>Lingula</taxon>
    </lineage>
</organism>
<feature type="domain" description="FUZ/MON1/HPS1 third Longin" evidence="7">
    <location>
        <begin position="286"/>
        <end position="412"/>
    </location>
</feature>
<dbReference type="PANTHER" id="PTHR13559:SF1">
    <property type="entry name" value="PROTEIN FUZZY HOMOLOG"/>
    <property type="match status" value="1"/>
</dbReference>
<dbReference type="STRING" id="7574.A0A1S3HXP4"/>
<dbReference type="PANTHER" id="PTHR13559">
    <property type="entry name" value="INTRACELLULAR TRAFFIC PROTEIN-RELATED"/>
    <property type="match status" value="1"/>
</dbReference>
<gene>
    <name evidence="9" type="primary">LOC106159142</name>
    <name evidence="10" type="synonym">LOC106165132</name>
</gene>
<evidence type="ECO:0000256" key="3">
    <source>
        <dbReference type="ARBA" id="ARBA00022490"/>
    </source>
</evidence>
<dbReference type="OMA" id="LDQYSCS"/>
<name>A0A1S3HXP4_LINAN</name>
<dbReference type="InterPro" id="IPR043971">
    <property type="entry name" value="FUZ/MON1/HPS1_longin_2"/>
</dbReference>
<keyword evidence="4" id="KW-0206">Cytoskeleton</keyword>